<name>A0A0C9VVC5_SPHS4</name>
<sequence>MHKLPEPIGIQQAFQGSRAKLYYTVTTDITVGQRTYTETFDIANIDYYDVMLGTPFLRRVKANIDFNGLGSIVINGEMIDNDLSVWLTSNEAKEQPFEPIVDQLSNNTKEFTFETIKNKLLVVPVPHTVKELQKLISMVAYMLPYCGRLKRPLDMLQRIYRNKPYICNEDVYNVILDINSALSTTNVVNYYDDVIIHDDNVYSTKVTVSSSDYKKSLSEQDRAGVSIEEVNDEDNVQNIVKNNDITEDHHILVDMETPPSHSFRN</sequence>
<gene>
    <name evidence="1" type="ORF">M422DRAFT_249331</name>
</gene>
<accession>A0A0C9VVC5</accession>
<evidence type="ECO:0000313" key="1">
    <source>
        <dbReference type="EMBL" id="KIJ47019.1"/>
    </source>
</evidence>
<protein>
    <submittedName>
        <fullName evidence="1">Uncharacterized protein</fullName>
    </submittedName>
</protein>
<keyword evidence="2" id="KW-1185">Reference proteome</keyword>
<dbReference type="Gene3D" id="2.40.70.10">
    <property type="entry name" value="Acid Proteases"/>
    <property type="match status" value="1"/>
</dbReference>
<dbReference type="HOGENOM" id="CLU_076690_0_0_1"/>
<dbReference type="OrthoDB" id="3254954at2759"/>
<dbReference type="Proteomes" id="UP000054279">
    <property type="component" value="Unassembled WGS sequence"/>
</dbReference>
<dbReference type="AlphaFoldDB" id="A0A0C9VVC5"/>
<evidence type="ECO:0000313" key="2">
    <source>
        <dbReference type="Proteomes" id="UP000054279"/>
    </source>
</evidence>
<dbReference type="InterPro" id="IPR021109">
    <property type="entry name" value="Peptidase_aspartic_dom_sf"/>
</dbReference>
<proteinExistence type="predicted"/>
<reference evidence="1 2" key="1">
    <citation type="submission" date="2014-06" db="EMBL/GenBank/DDBJ databases">
        <title>Evolutionary Origins and Diversification of the Mycorrhizal Mutualists.</title>
        <authorList>
            <consortium name="DOE Joint Genome Institute"/>
            <consortium name="Mycorrhizal Genomics Consortium"/>
            <person name="Kohler A."/>
            <person name="Kuo A."/>
            <person name="Nagy L.G."/>
            <person name="Floudas D."/>
            <person name="Copeland A."/>
            <person name="Barry K.W."/>
            <person name="Cichocki N."/>
            <person name="Veneault-Fourrey C."/>
            <person name="LaButti K."/>
            <person name="Lindquist E.A."/>
            <person name="Lipzen A."/>
            <person name="Lundell T."/>
            <person name="Morin E."/>
            <person name="Murat C."/>
            <person name="Riley R."/>
            <person name="Ohm R."/>
            <person name="Sun H."/>
            <person name="Tunlid A."/>
            <person name="Henrissat B."/>
            <person name="Grigoriev I.V."/>
            <person name="Hibbett D.S."/>
            <person name="Martin F."/>
        </authorList>
    </citation>
    <scope>NUCLEOTIDE SEQUENCE [LARGE SCALE GENOMIC DNA]</scope>
    <source>
        <strain evidence="1 2">SS14</strain>
    </source>
</reference>
<dbReference type="EMBL" id="KN837104">
    <property type="protein sequence ID" value="KIJ47019.1"/>
    <property type="molecule type" value="Genomic_DNA"/>
</dbReference>
<organism evidence="1 2">
    <name type="scientific">Sphaerobolus stellatus (strain SS14)</name>
    <dbReference type="NCBI Taxonomy" id="990650"/>
    <lineage>
        <taxon>Eukaryota</taxon>
        <taxon>Fungi</taxon>
        <taxon>Dikarya</taxon>
        <taxon>Basidiomycota</taxon>
        <taxon>Agaricomycotina</taxon>
        <taxon>Agaricomycetes</taxon>
        <taxon>Phallomycetidae</taxon>
        <taxon>Geastrales</taxon>
        <taxon>Sphaerobolaceae</taxon>
        <taxon>Sphaerobolus</taxon>
    </lineage>
</organism>